<keyword evidence="3" id="KW-1185">Reference proteome</keyword>
<dbReference type="EMBL" id="JAOYFB010000001">
    <property type="protein sequence ID" value="KAK4004955.1"/>
    <property type="molecule type" value="Genomic_DNA"/>
</dbReference>
<accession>A0ABQ9YWE3</accession>
<gene>
    <name evidence="2" type="ORF">OUZ56_006681</name>
</gene>
<protein>
    <submittedName>
        <fullName evidence="2">Uncharacterized protein</fullName>
    </submittedName>
</protein>
<feature type="region of interest" description="Disordered" evidence="1">
    <location>
        <begin position="232"/>
        <end position="292"/>
    </location>
</feature>
<name>A0ABQ9YWE3_9CRUS</name>
<feature type="compositionally biased region" description="Polar residues" evidence="1">
    <location>
        <begin position="234"/>
        <end position="243"/>
    </location>
</feature>
<dbReference type="Gene3D" id="6.10.140.1290">
    <property type="match status" value="1"/>
</dbReference>
<organism evidence="2 3">
    <name type="scientific">Daphnia magna</name>
    <dbReference type="NCBI Taxonomy" id="35525"/>
    <lineage>
        <taxon>Eukaryota</taxon>
        <taxon>Metazoa</taxon>
        <taxon>Ecdysozoa</taxon>
        <taxon>Arthropoda</taxon>
        <taxon>Crustacea</taxon>
        <taxon>Branchiopoda</taxon>
        <taxon>Diplostraca</taxon>
        <taxon>Cladocera</taxon>
        <taxon>Anomopoda</taxon>
        <taxon>Daphniidae</taxon>
        <taxon>Daphnia</taxon>
    </lineage>
</organism>
<evidence type="ECO:0000256" key="1">
    <source>
        <dbReference type="SAM" id="MobiDB-lite"/>
    </source>
</evidence>
<sequence>MSSSSIGEKDWSFIPAVPASDISSNNEVVQQTVLFGSNISDPVNKEKIEKLLDSSTSMASKKIVSNLLLEVDKLSDTERLLLYYKLPLGRSTDIDPLRMPLNPLGSRPKIMQTGLLYGNISKPKFVAIQPKPLSASDNGLAAPSLQQLKEEETSRQAGPEPQEGSWVEALTHSYDDELERCWSQPGEAITDSLSPKVQNTELSQLRVLLEQNEAAKKKLATSGLLERRNVRFETPSTLSDQNGLGNGNSGAVPPSPNTRRMAFNFTPISPRLTPDVPPSQKNLQVHQKLEEE</sequence>
<dbReference type="Proteomes" id="UP001234178">
    <property type="component" value="Unassembled WGS sequence"/>
</dbReference>
<evidence type="ECO:0000313" key="3">
    <source>
        <dbReference type="Proteomes" id="UP001234178"/>
    </source>
</evidence>
<reference evidence="2 3" key="1">
    <citation type="journal article" date="2023" name="Nucleic Acids Res.">
        <title>The hologenome of Daphnia magna reveals possible DNA methylation and microbiome-mediated evolution of the host genome.</title>
        <authorList>
            <person name="Chaturvedi A."/>
            <person name="Li X."/>
            <person name="Dhandapani V."/>
            <person name="Marshall H."/>
            <person name="Kissane S."/>
            <person name="Cuenca-Cambronero M."/>
            <person name="Asole G."/>
            <person name="Calvet F."/>
            <person name="Ruiz-Romero M."/>
            <person name="Marangio P."/>
            <person name="Guigo R."/>
            <person name="Rago D."/>
            <person name="Mirbahai L."/>
            <person name="Eastwood N."/>
            <person name="Colbourne J.K."/>
            <person name="Zhou J."/>
            <person name="Mallon E."/>
            <person name="Orsini L."/>
        </authorList>
    </citation>
    <scope>NUCLEOTIDE SEQUENCE [LARGE SCALE GENOMIC DNA]</scope>
    <source>
        <strain evidence="2">LRV0_1</strain>
    </source>
</reference>
<evidence type="ECO:0000313" key="2">
    <source>
        <dbReference type="EMBL" id="KAK4004955.1"/>
    </source>
</evidence>
<proteinExistence type="predicted"/>
<comment type="caution">
    <text evidence="2">The sequence shown here is derived from an EMBL/GenBank/DDBJ whole genome shotgun (WGS) entry which is preliminary data.</text>
</comment>